<dbReference type="InterPro" id="IPR009339">
    <property type="entry name" value="DUF998"/>
</dbReference>
<evidence type="ECO:0000313" key="3">
    <source>
        <dbReference type="Proteomes" id="UP000070587"/>
    </source>
</evidence>
<keyword evidence="1" id="KW-0812">Transmembrane</keyword>
<feature type="transmembrane region" description="Helical" evidence="1">
    <location>
        <begin position="136"/>
        <end position="153"/>
    </location>
</feature>
<dbReference type="GeneID" id="28490176"/>
<feature type="transmembrane region" description="Helical" evidence="1">
    <location>
        <begin position="110"/>
        <end position="129"/>
    </location>
</feature>
<keyword evidence="1" id="KW-0472">Membrane</keyword>
<dbReference type="RefSeq" id="WP_074964143.1">
    <property type="nucleotide sequence ID" value="NZ_CP010835.1"/>
</dbReference>
<dbReference type="AlphaFoldDB" id="A0A127B8E3"/>
<dbReference type="PANTHER" id="PTHR42241">
    <property type="entry name" value="HYPOTHETICAL MEMBRANE PROTEIN, CONSERVED, DUF998 FAMILY"/>
    <property type="match status" value="1"/>
</dbReference>
<reference evidence="2 3" key="2">
    <citation type="journal article" date="2016" name="Int. J. Syst. Evol. Microbiol.">
        <title>Pyrococcus kukulkanii sp. nov., a hyperthermophilic, piezophilic archaeon isolated from a deep-sea hydrothermal vent.</title>
        <authorList>
            <person name="Callac N."/>
            <person name="Oger P."/>
            <person name="Lesongeur F."/>
            <person name="Rattray J.E."/>
            <person name="Vannier P."/>
            <person name="Michoud G."/>
            <person name="Beauverger M."/>
            <person name="Gayet N."/>
            <person name="Rouxel O."/>
            <person name="Jebbar M."/>
            <person name="Godfroy A."/>
        </authorList>
    </citation>
    <scope>NUCLEOTIDE SEQUENCE [LARGE SCALE GENOMIC DNA]</scope>
    <source>
        <strain evidence="2 3">NCB100</strain>
    </source>
</reference>
<organism evidence="2 3">
    <name type="scientific">Pyrococcus kukulkanii</name>
    <dbReference type="NCBI Taxonomy" id="1609559"/>
    <lineage>
        <taxon>Archaea</taxon>
        <taxon>Methanobacteriati</taxon>
        <taxon>Methanobacteriota</taxon>
        <taxon>Thermococci</taxon>
        <taxon>Thermococcales</taxon>
        <taxon>Thermococcaceae</taxon>
        <taxon>Pyrococcus</taxon>
    </lineage>
</organism>
<dbReference type="STRING" id="1609559.TQ32_00060"/>
<evidence type="ECO:0000313" key="2">
    <source>
        <dbReference type="EMBL" id="AMM53059.1"/>
    </source>
</evidence>
<dbReference type="PATRIC" id="fig|1609559.3.peg.12"/>
<dbReference type="EMBL" id="CP010835">
    <property type="protein sequence ID" value="AMM53059.1"/>
    <property type="molecule type" value="Genomic_DNA"/>
</dbReference>
<dbReference type="PANTHER" id="PTHR42241:SF2">
    <property type="entry name" value="HYPOTHETICAL MEMBRANE PROTEIN, CONSERVED, DUF998 FAMILY"/>
    <property type="match status" value="1"/>
</dbReference>
<evidence type="ECO:0000256" key="1">
    <source>
        <dbReference type="SAM" id="Phobius"/>
    </source>
</evidence>
<accession>A0A127B8E3</accession>
<protein>
    <submittedName>
        <fullName evidence="2">Membrane protein</fullName>
    </submittedName>
</protein>
<feature type="transmembrane region" description="Helical" evidence="1">
    <location>
        <begin position="82"/>
        <end position="98"/>
    </location>
</feature>
<feature type="transmembrane region" description="Helical" evidence="1">
    <location>
        <begin position="46"/>
        <end position="70"/>
    </location>
</feature>
<proteinExistence type="predicted"/>
<dbReference type="KEGG" id="pyc:TQ32_00060"/>
<dbReference type="Proteomes" id="UP000070587">
    <property type="component" value="Chromosome"/>
</dbReference>
<dbReference type="Pfam" id="PF06197">
    <property type="entry name" value="DUF998"/>
    <property type="match status" value="1"/>
</dbReference>
<sequence>MDNMKKFARLGPIISVMGVLIAYLIHHDWWRITENAISDLGKVGLPYNWVMNASLIIGALLLIIFSASMIVKREKLQWKASFSLYLLGMIFLALVGIFPEGTSPHYEVSWGFFIFTFLAVLATSISLLLEGDKTGVLGIIIFAIGVPLSLWALHRFEGVAVAETIGVIAFLIWHYTLLKKLK</sequence>
<feature type="transmembrane region" description="Helical" evidence="1">
    <location>
        <begin position="7"/>
        <end position="26"/>
    </location>
</feature>
<gene>
    <name evidence="2" type="ORF">TQ32_00060</name>
</gene>
<feature type="transmembrane region" description="Helical" evidence="1">
    <location>
        <begin position="159"/>
        <end position="178"/>
    </location>
</feature>
<reference evidence="3" key="1">
    <citation type="submission" date="2015-02" db="EMBL/GenBank/DDBJ databases">
        <title>Pyrococcus kukulkanii sp. nov., a novel hyperthermophilic archaeon isolated from a deep-sea hydrothermal vent at the Guaymas Basin.</title>
        <authorList>
            <person name="Oger P.M."/>
            <person name="Callac N."/>
            <person name="Jebbar M."/>
            <person name="Godfroy A."/>
        </authorList>
    </citation>
    <scope>NUCLEOTIDE SEQUENCE [LARGE SCALE GENOMIC DNA]</scope>
    <source>
        <strain evidence="3">NCB100</strain>
    </source>
</reference>
<keyword evidence="1" id="KW-1133">Transmembrane helix</keyword>
<name>A0A127B8E3_9EURY</name>